<protein>
    <submittedName>
        <fullName evidence="7">Y-family DNA polymerase</fullName>
    </submittedName>
</protein>
<dbReference type="InterPro" id="IPR036775">
    <property type="entry name" value="DNA_pol_Y-fam_lit_finger_sf"/>
</dbReference>
<dbReference type="GO" id="GO:0006281">
    <property type="term" value="P:DNA repair"/>
    <property type="evidence" value="ECO:0007669"/>
    <property type="project" value="UniProtKB-KW"/>
</dbReference>
<dbReference type="InterPro" id="IPR043128">
    <property type="entry name" value="Rev_trsase/Diguanyl_cyclase"/>
</dbReference>
<reference evidence="7" key="1">
    <citation type="journal article" date="2021" name="PeerJ">
        <title>Extensive microbial diversity within the chicken gut microbiome revealed by metagenomics and culture.</title>
        <authorList>
            <person name="Gilroy R."/>
            <person name="Ravi A."/>
            <person name="Getino M."/>
            <person name="Pursley I."/>
            <person name="Horton D.L."/>
            <person name="Alikhan N.F."/>
            <person name="Baker D."/>
            <person name="Gharbi K."/>
            <person name="Hall N."/>
            <person name="Watson M."/>
            <person name="Adriaenssens E.M."/>
            <person name="Foster-Nyarko E."/>
            <person name="Jarju S."/>
            <person name="Secka A."/>
            <person name="Antonio M."/>
            <person name="Oren A."/>
            <person name="Chaudhuri R.R."/>
            <person name="La Ragione R."/>
            <person name="Hildebrand F."/>
            <person name="Pallen M.J."/>
        </authorList>
    </citation>
    <scope>NUCLEOTIDE SEQUENCE</scope>
    <source>
        <strain evidence="7">5032</strain>
    </source>
</reference>
<dbReference type="PROSITE" id="PS50173">
    <property type="entry name" value="UMUC"/>
    <property type="match status" value="1"/>
</dbReference>
<dbReference type="Pfam" id="PF11799">
    <property type="entry name" value="IMS_C"/>
    <property type="match status" value="1"/>
</dbReference>
<keyword evidence="2" id="KW-0227">DNA damage</keyword>
<dbReference type="InterPro" id="IPR050116">
    <property type="entry name" value="DNA_polymerase-Y"/>
</dbReference>
<dbReference type="Gene3D" id="3.40.1170.60">
    <property type="match status" value="1"/>
</dbReference>
<dbReference type="SUPFAM" id="SSF100879">
    <property type="entry name" value="Lesion bypass DNA polymerase (Y-family), little finger domain"/>
    <property type="match status" value="1"/>
</dbReference>
<dbReference type="GO" id="GO:0009432">
    <property type="term" value="P:SOS response"/>
    <property type="evidence" value="ECO:0007669"/>
    <property type="project" value="UniProtKB-KW"/>
</dbReference>
<keyword evidence="5" id="KW-0742">SOS response</keyword>
<dbReference type="Pfam" id="PF00817">
    <property type="entry name" value="IMS"/>
    <property type="match status" value="1"/>
</dbReference>
<keyword evidence="3" id="KW-0741">SOS mutagenesis</keyword>
<dbReference type="InterPro" id="IPR025188">
    <property type="entry name" value="DUF4113"/>
</dbReference>
<proteinExistence type="inferred from homology"/>
<dbReference type="SUPFAM" id="SSF56672">
    <property type="entry name" value="DNA/RNA polymerases"/>
    <property type="match status" value="1"/>
</dbReference>
<dbReference type="AlphaFoldDB" id="A0A9D2HPE5"/>
<dbReference type="PANTHER" id="PTHR11076">
    <property type="entry name" value="DNA REPAIR POLYMERASE UMUC / TRANSFERASE FAMILY MEMBER"/>
    <property type="match status" value="1"/>
</dbReference>
<evidence type="ECO:0000313" key="8">
    <source>
        <dbReference type="Proteomes" id="UP000823821"/>
    </source>
</evidence>
<dbReference type="InterPro" id="IPR017961">
    <property type="entry name" value="DNA_pol_Y-fam_little_finger"/>
</dbReference>
<gene>
    <name evidence="7" type="ORF">H9784_10020</name>
</gene>
<comment type="similarity">
    <text evidence="1">Belongs to the DNA polymerase type-Y family.</text>
</comment>
<keyword evidence="4" id="KW-0234">DNA repair</keyword>
<dbReference type="Gene3D" id="3.30.70.270">
    <property type="match status" value="1"/>
</dbReference>
<dbReference type="InterPro" id="IPR043502">
    <property type="entry name" value="DNA/RNA_pol_sf"/>
</dbReference>
<dbReference type="PANTHER" id="PTHR11076:SF34">
    <property type="entry name" value="PROTEIN UMUC"/>
    <property type="match status" value="1"/>
</dbReference>
<evidence type="ECO:0000256" key="2">
    <source>
        <dbReference type="ARBA" id="ARBA00022763"/>
    </source>
</evidence>
<dbReference type="GO" id="GO:0042276">
    <property type="term" value="P:error-prone translesion synthesis"/>
    <property type="evidence" value="ECO:0007669"/>
    <property type="project" value="TreeGrafter"/>
</dbReference>
<dbReference type="InterPro" id="IPR001126">
    <property type="entry name" value="UmuC"/>
</dbReference>
<organism evidence="7 8">
    <name type="scientific">Candidatus Desulfovibrio intestinavium</name>
    <dbReference type="NCBI Taxonomy" id="2838534"/>
    <lineage>
        <taxon>Bacteria</taxon>
        <taxon>Pseudomonadati</taxon>
        <taxon>Thermodesulfobacteriota</taxon>
        <taxon>Desulfovibrionia</taxon>
        <taxon>Desulfovibrionales</taxon>
        <taxon>Desulfovibrionaceae</taxon>
        <taxon>Desulfovibrio</taxon>
    </lineage>
</organism>
<dbReference type="GO" id="GO:0003887">
    <property type="term" value="F:DNA-directed DNA polymerase activity"/>
    <property type="evidence" value="ECO:0007669"/>
    <property type="project" value="TreeGrafter"/>
</dbReference>
<reference evidence="7" key="2">
    <citation type="submission" date="2021-04" db="EMBL/GenBank/DDBJ databases">
        <authorList>
            <person name="Gilroy R."/>
        </authorList>
    </citation>
    <scope>NUCLEOTIDE SEQUENCE</scope>
    <source>
        <strain evidence="7">5032</strain>
    </source>
</reference>
<dbReference type="Proteomes" id="UP000823821">
    <property type="component" value="Unassembled WGS sequence"/>
</dbReference>
<evidence type="ECO:0000256" key="5">
    <source>
        <dbReference type="ARBA" id="ARBA00023236"/>
    </source>
</evidence>
<dbReference type="CDD" id="cd01700">
    <property type="entry name" value="PolY_Pol_V_umuC"/>
    <property type="match status" value="1"/>
</dbReference>
<feature type="domain" description="UmuC" evidence="6">
    <location>
        <begin position="21"/>
        <end position="217"/>
    </location>
</feature>
<dbReference type="GO" id="GO:0005829">
    <property type="term" value="C:cytosol"/>
    <property type="evidence" value="ECO:0007669"/>
    <property type="project" value="TreeGrafter"/>
</dbReference>
<evidence type="ECO:0000259" key="6">
    <source>
        <dbReference type="PROSITE" id="PS50173"/>
    </source>
</evidence>
<dbReference type="Gene3D" id="1.10.150.20">
    <property type="entry name" value="5' to 3' exonuclease, C-terminal subdomain"/>
    <property type="match status" value="1"/>
</dbReference>
<dbReference type="Gene3D" id="3.30.1490.100">
    <property type="entry name" value="DNA polymerase, Y-family, little finger domain"/>
    <property type="match status" value="1"/>
</dbReference>
<accession>A0A9D2HPE5</accession>
<evidence type="ECO:0000256" key="3">
    <source>
        <dbReference type="ARBA" id="ARBA00023199"/>
    </source>
</evidence>
<comment type="caution">
    <text evidence="7">The sequence shown here is derived from an EMBL/GenBank/DDBJ whole genome shotgun (WGS) entry which is preliminary data.</text>
</comment>
<name>A0A9D2HPE5_9BACT</name>
<dbReference type="EMBL" id="DWZD01000052">
    <property type="protein sequence ID" value="HJA79882.1"/>
    <property type="molecule type" value="Genomic_DNA"/>
</dbReference>
<dbReference type="Pfam" id="PF13438">
    <property type="entry name" value="DUF4113"/>
    <property type="match status" value="1"/>
</dbReference>
<evidence type="ECO:0000256" key="4">
    <source>
        <dbReference type="ARBA" id="ARBA00023204"/>
    </source>
</evidence>
<dbReference type="GO" id="GO:0003684">
    <property type="term" value="F:damaged DNA binding"/>
    <property type="evidence" value="ECO:0007669"/>
    <property type="project" value="InterPro"/>
</dbReference>
<sequence length="455" mass="49679">MSSTSCKAGAACRPRRPRSLWALVDCNNFYASCERLFRPDLASRPVVVLSNNDGCIVARSPEARALGIPMGAPAFTWRAFLQQHGVAVFSSNYALYGDISARIMRILEQHCPQVEPYSIDEAFVRLDGAQALQALEVARHLRETIVRWTGISVSIGVAPTRTLAKIANHIGKKRADGLAFLANDAHLPGQDAAQATLCFGTDDVLARLPVTEVWGIGRRQARTLWAAGITTAAALRDADDQWLRRTLTVTGWRTALELRGLPCLAVDNAPTPRHSLVSSRSFARPVTRAEALREAVACFTARAAERLRRAGLVAGGIAVHIRTSRHAGPGNFYGPTAQMSLPEATSDTLALQRAAQAGLERLFRPGHAYAKAGVMLYALEAAAGRQASLLRALPPQEEARRAALMRTLDAVNKKFGRDCLIFGAQGLGEADWHMRQEHRSPRMTTRWDELPLVRC</sequence>
<evidence type="ECO:0000313" key="7">
    <source>
        <dbReference type="EMBL" id="HJA79882.1"/>
    </source>
</evidence>
<evidence type="ECO:0000256" key="1">
    <source>
        <dbReference type="ARBA" id="ARBA00010945"/>
    </source>
</evidence>